<protein>
    <submittedName>
        <fullName evidence="1">Uncharacterized protein</fullName>
    </submittedName>
</protein>
<organism evidence="1 2">
    <name type="scientific">Desulfitobacterium dichloroeliminans (strain LMG P-21439 / DCA1)</name>
    <dbReference type="NCBI Taxonomy" id="871963"/>
    <lineage>
        <taxon>Bacteria</taxon>
        <taxon>Bacillati</taxon>
        <taxon>Bacillota</taxon>
        <taxon>Clostridia</taxon>
        <taxon>Eubacteriales</taxon>
        <taxon>Desulfitobacteriaceae</taxon>
        <taxon>Desulfitobacterium</taxon>
    </lineage>
</organism>
<dbReference type="eggNOG" id="ENOG50334V7">
    <property type="taxonomic scope" value="Bacteria"/>
</dbReference>
<dbReference type="PANTHER" id="PTHR16155">
    <property type="entry name" value="DED DOMAIN-CONTAINING PROTEIN"/>
    <property type="match status" value="1"/>
</dbReference>
<reference evidence="2" key="1">
    <citation type="submission" date="2012-02" db="EMBL/GenBank/DDBJ databases">
        <title>Complete sequence of Desulfitobacterium dichloroeliminans LMG P-21439.</title>
        <authorList>
            <person name="Lucas S."/>
            <person name="Han J."/>
            <person name="Lapidus A."/>
            <person name="Cheng J.-F."/>
            <person name="Goodwin L."/>
            <person name="Pitluck S."/>
            <person name="Peters L."/>
            <person name="Ovchinnikova G."/>
            <person name="Teshima H."/>
            <person name="Detter J.C."/>
            <person name="Han C."/>
            <person name="Tapia R."/>
            <person name="Land M."/>
            <person name="Hauser L."/>
            <person name="Kyrpides N."/>
            <person name="Ivanova N."/>
            <person name="Pagani I."/>
            <person name="Kruse T."/>
            <person name="de Vos W.M."/>
            <person name="Boon N."/>
            <person name="Smidt H."/>
            <person name="Woyke T."/>
        </authorList>
    </citation>
    <scope>NUCLEOTIDE SEQUENCE [LARGE SCALE GENOMIC DNA]</scope>
    <source>
        <strain evidence="2">LMG P-21439 / DCA1</strain>
    </source>
</reference>
<gene>
    <name evidence="1" type="ordered locus">Desdi_3342</name>
</gene>
<keyword evidence="2" id="KW-1185">Reference proteome</keyword>
<dbReference type="PANTHER" id="PTHR16155:SF19">
    <property type="entry name" value="DED DOMAIN-CONTAINING PROTEIN"/>
    <property type="match status" value="1"/>
</dbReference>
<dbReference type="KEGG" id="ddl:Desdi_3342"/>
<dbReference type="EMBL" id="CP003344">
    <property type="protein sequence ID" value="AGA70736.1"/>
    <property type="molecule type" value="Genomic_DNA"/>
</dbReference>
<proteinExistence type="predicted"/>
<accession>L0FDJ9</accession>
<name>L0FDJ9_DESDL</name>
<evidence type="ECO:0000313" key="2">
    <source>
        <dbReference type="Proteomes" id="UP000010797"/>
    </source>
</evidence>
<evidence type="ECO:0000313" key="1">
    <source>
        <dbReference type="EMBL" id="AGA70736.1"/>
    </source>
</evidence>
<dbReference type="Proteomes" id="UP000010797">
    <property type="component" value="Chromosome"/>
</dbReference>
<dbReference type="HOGENOM" id="CLU_257377_0_0_9"/>
<dbReference type="GO" id="GO:0005737">
    <property type="term" value="C:cytoplasm"/>
    <property type="evidence" value="ECO:0007669"/>
    <property type="project" value="TreeGrafter"/>
</dbReference>
<dbReference type="STRING" id="871963.Desdi_3342"/>
<sequence>MNSNYMDKNKIVFYYNQSVELFNAYSRRDSEDASYKTLSLLNQAGTSLYQVFEAALKRYLVLINKEAYNNGQINWSEFQNNKKSIENMQRPDLIEMLGKQDPHLHNISIDYEIINRNAFSITNRHKHELSNTQENSFRLVLPEVKRFILAYVDPDAQLELDSSEGSAFSMEVNNLFEETDFFQGNGRWNYVLVTDALSDLTDSQKRAITHIKWAQVLDFDRASEQNGLAAAYHHEHKLQALKFDPHNPERTEFNCFSPTPYWFYLNGLVDLPATVVGEEDFRKWGQRYGSKLYLAFQRYHAVFEKPIKVVILSSSIRKVKKVIEALDQVYEENVQFLILSSPASYSEFGEPYVIKPLQLSAAELANSILANSSIFKILNSTYSCMMPAKNGTLVSVVPGLFNHFDLVHNDVAENNGDFEGDEYSELFYQGRVPLSWYGAKFGFAISRNETATKLKKLIYGLDDSYGIFHVIHEPGIGGSTFARTMAYSMRLDYPICMLKQYTKETTAKQVNNLYNLLRTTIIVVIDSSMLTQDQVNAFANELKPLAFPFVIVYIRRRRSNDRNAYQSVFLSSLNDYECLEMKKRLEPFASQETLAIIDDICHSPSRISERSPFFMALYTFEENFVGIKPYIRTFLKSMNNEQKKILIYLSIADKYANRPINESFFPRHLITFDEEEDKDTFFKKDSPFNDLLILKSTDSSRSYCLRHPLFADEIIEQTVYEGPDGSVLHQAAKANNLIRYLIEFIQISKTNSVVDYDTTLDVMKNLFILKDKTEIIQDKFSPLISIVKSMMPSTQDGENGVGIIFKTLVDTYPDEPHFVAHLARFYTLVEKNYLEGIRLAKDAISLSESLNCTDPLLYHICGVNISRQIKDEYKRKIFECHEYDETKNAQIWVERIKNAANEALDMFKTTRLLNNQVPGYVSAIDLCIDIVDIGKSISKDDDSVEFIRNNQGEWYMWYLDEALSLMDALRSVEDDSDFSRSTLQAKLDNLVGELDKTVLMWEKFLQQAKTSEITQVRRFLARAKQSQLRKRGYDVASSKDIDDIMALMVENIREDPNNAANIRIWFDTVRYCSSKDPELLLDEAISNLSVWKATTGSVEAYYYYFILICIKAIEGASRAEADIPFLQTELKQKAEHRYNNRQVFEWLGEGKGLGRLRKYSAKQIREDNAVNLERLTGRIINYKNPGNATLSSHNMEVFFNPSRAKQRFDSEDIGKLVSFGVGFSYDGLRAYDQSVVESGYNVESETTNSPVELQVGMRVKCRVIRNVDFYTQVKLVDYHNQDGSIHVNELGDDYSAENRPVEGAILFATVKEQRETGSRQQKFRRLSLVADEQENVENMPAWKRKLLEYGKNQPV</sequence>